<dbReference type="EMBL" id="CP053840">
    <property type="protein sequence ID" value="QKF66209.1"/>
    <property type="molecule type" value="Genomic_DNA"/>
</dbReference>
<evidence type="ECO:0000313" key="2">
    <source>
        <dbReference type="Proteomes" id="UP000503482"/>
    </source>
</evidence>
<dbReference type="AlphaFoldDB" id="A0AAE7B6J1"/>
<name>A0AAE7B6J1_9BACT</name>
<dbReference type="InterPro" id="IPR010412">
    <property type="entry name" value="DUF1007"/>
</dbReference>
<sequence>MKKITLFFLVNLNLFAHPDYFLDTSLQINENSIKNQWKFDALNSKILLFDFDKNKNKILDGNEKQEFLNTHFFKLKSNKFNIYLENEEQEFEIVPQNVDVLYEDKRLSIIFDIPFSLKGDTTFCTMDEKIYLAYKLNDLKTNFKTDIQSSEYDYCIGVTK</sequence>
<accession>A0AAE7B6J1</accession>
<organism evidence="1 2">
    <name type="scientific">Arcobacter venerupis</name>
    <dbReference type="NCBI Taxonomy" id="1054033"/>
    <lineage>
        <taxon>Bacteria</taxon>
        <taxon>Pseudomonadati</taxon>
        <taxon>Campylobacterota</taxon>
        <taxon>Epsilonproteobacteria</taxon>
        <taxon>Campylobacterales</taxon>
        <taxon>Arcobacteraceae</taxon>
        <taxon>Arcobacter</taxon>
    </lineage>
</organism>
<proteinExistence type="predicted"/>
<protein>
    <submittedName>
        <fullName evidence="1">ABC transporter, periplasmic substrate-binding protein (DUF1007 domain)</fullName>
    </submittedName>
</protein>
<dbReference type="Pfam" id="PF06226">
    <property type="entry name" value="DUF1007"/>
    <property type="match status" value="1"/>
</dbReference>
<dbReference type="Proteomes" id="UP000503482">
    <property type="component" value="Chromosome"/>
</dbReference>
<gene>
    <name evidence="1" type="ORF">AVENP_0638</name>
</gene>
<reference evidence="1 2" key="1">
    <citation type="submission" date="2020-05" db="EMBL/GenBank/DDBJ databases">
        <title>Complete genome sequencing of Campylobacter and Arcobacter type strains.</title>
        <authorList>
            <person name="Miller W.G."/>
            <person name="Yee E."/>
        </authorList>
    </citation>
    <scope>NUCLEOTIDE SEQUENCE [LARGE SCALE GENOMIC DNA]</scope>
    <source>
        <strain evidence="1 2">LMG 26156</strain>
    </source>
</reference>
<dbReference type="RefSeq" id="WP_128357641.1">
    <property type="nucleotide sequence ID" value="NZ_CP053840.1"/>
</dbReference>
<evidence type="ECO:0000313" key="1">
    <source>
        <dbReference type="EMBL" id="QKF66209.1"/>
    </source>
</evidence>
<keyword evidence="2" id="KW-1185">Reference proteome</keyword>
<dbReference type="KEGG" id="avp:AVENP_0638"/>